<accession>A0A699HQH5</accession>
<proteinExistence type="predicted"/>
<dbReference type="AlphaFoldDB" id="A0A699HQH5"/>
<comment type="caution">
    <text evidence="2">The sequence shown here is derived from an EMBL/GenBank/DDBJ whole genome shotgun (WGS) entry which is preliminary data.</text>
</comment>
<feature type="region of interest" description="Disordered" evidence="1">
    <location>
        <begin position="57"/>
        <end position="90"/>
    </location>
</feature>
<feature type="compositionally biased region" description="Basic and acidic residues" evidence="1">
    <location>
        <begin position="57"/>
        <end position="68"/>
    </location>
</feature>
<evidence type="ECO:0000313" key="2">
    <source>
        <dbReference type="EMBL" id="GEY67503.1"/>
    </source>
</evidence>
<evidence type="ECO:0000256" key="1">
    <source>
        <dbReference type="SAM" id="MobiDB-lite"/>
    </source>
</evidence>
<sequence>MSRYMGYGYEKLKIFHKSGSRNKAGWMIFHLEFVNVLVDWDGILESWMKPKWMRRSKVGDENRKKVPEDVEGTSSYVRHTDGSKSFRAHT</sequence>
<protein>
    <submittedName>
        <fullName evidence="2">GRAS protein</fullName>
    </submittedName>
</protein>
<name>A0A699HQH5_TANCI</name>
<gene>
    <name evidence="2" type="ORF">Tci_439477</name>
</gene>
<organism evidence="2">
    <name type="scientific">Tanacetum cinerariifolium</name>
    <name type="common">Dalmatian daisy</name>
    <name type="synonym">Chrysanthemum cinerariifolium</name>
    <dbReference type="NCBI Taxonomy" id="118510"/>
    <lineage>
        <taxon>Eukaryota</taxon>
        <taxon>Viridiplantae</taxon>
        <taxon>Streptophyta</taxon>
        <taxon>Embryophyta</taxon>
        <taxon>Tracheophyta</taxon>
        <taxon>Spermatophyta</taxon>
        <taxon>Magnoliopsida</taxon>
        <taxon>eudicotyledons</taxon>
        <taxon>Gunneridae</taxon>
        <taxon>Pentapetalae</taxon>
        <taxon>asterids</taxon>
        <taxon>campanulids</taxon>
        <taxon>Asterales</taxon>
        <taxon>Asteraceae</taxon>
        <taxon>Asteroideae</taxon>
        <taxon>Anthemideae</taxon>
        <taxon>Anthemidinae</taxon>
        <taxon>Tanacetum</taxon>
    </lineage>
</organism>
<reference evidence="2" key="1">
    <citation type="journal article" date="2019" name="Sci. Rep.">
        <title>Draft genome of Tanacetum cinerariifolium, the natural source of mosquito coil.</title>
        <authorList>
            <person name="Yamashiro T."/>
            <person name="Shiraishi A."/>
            <person name="Satake H."/>
            <person name="Nakayama K."/>
        </authorList>
    </citation>
    <scope>NUCLEOTIDE SEQUENCE</scope>
</reference>
<dbReference type="EMBL" id="BKCJ010199156">
    <property type="protein sequence ID" value="GEY67503.1"/>
    <property type="molecule type" value="Genomic_DNA"/>
</dbReference>